<reference evidence="1 2" key="1">
    <citation type="journal article" date="2022" name="DNA Res.">
        <title>Chromosomal-level genome assembly of the orchid tree Bauhinia variegata (Leguminosae; Cercidoideae) supports the allotetraploid origin hypothesis of Bauhinia.</title>
        <authorList>
            <person name="Zhong Y."/>
            <person name="Chen Y."/>
            <person name="Zheng D."/>
            <person name="Pang J."/>
            <person name="Liu Y."/>
            <person name="Luo S."/>
            <person name="Meng S."/>
            <person name="Qian L."/>
            <person name="Wei D."/>
            <person name="Dai S."/>
            <person name="Zhou R."/>
        </authorList>
    </citation>
    <scope>NUCLEOTIDE SEQUENCE [LARGE SCALE GENOMIC DNA]</scope>
    <source>
        <strain evidence="1">BV-YZ2020</strain>
    </source>
</reference>
<protein>
    <submittedName>
        <fullName evidence="1">Uncharacterized protein</fullName>
    </submittedName>
</protein>
<organism evidence="1 2">
    <name type="scientific">Bauhinia variegata</name>
    <name type="common">Purple orchid tree</name>
    <name type="synonym">Phanera variegata</name>
    <dbReference type="NCBI Taxonomy" id="167791"/>
    <lineage>
        <taxon>Eukaryota</taxon>
        <taxon>Viridiplantae</taxon>
        <taxon>Streptophyta</taxon>
        <taxon>Embryophyta</taxon>
        <taxon>Tracheophyta</taxon>
        <taxon>Spermatophyta</taxon>
        <taxon>Magnoliopsida</taxon>
        <taxon>eudicotyledons</taxon>
        <taxon>Gunneridae</taxon>
        <taxon>Pentapetalae</taxon>
        <taxon>rosids</taxon>
        <taxon>fabids</taxon>
        <taxon>Fabales</taxon>
        <taxon>Fabaceae</taxon>
        <taxon>Cercidoideae</taxon>
        <taxon>Cercideae</taxon>
        <taxon>Bauhiniinae</taxon>
        <taxon>Bauhinia</taxon>
    </lineage>
</organism>
<gene>
    <name evidence="1" type="ORF">L6164_025196</name>
</gene>
<proteinExistence type="predicted"/>
<keyword evidence="2" id="KW-1185">Reference proteome</keyword>
<sequence>MPNMLSAISLIIPAPSNASSLVNFSKDDTFQYSKPMTLKLCNKKGRKYWVRSGKWIHCSPPDINLFPKLNAKGSSFYNSSLRAMACPIEFGTCSGVVADKLRRLVLEFKSLPGPIDRVKSLLHYASLLPPLDDSARMPENRVKGCATQVWLVSEMDECGRMRFKADSDSEISKGFCSCLIWMLDGAEPWEVLRVEREDLADLNVGLHGKAQSRVNTWHNVLFSMQKAAEALVMEMEEKPPLNDLPSLIATADNIRTKENFAGLRVQRLPVLRYPFYTWFSVKWSYYKLEMPQVHMLNTLVANHKELIHRPPEVASFNERKRN</sequence>
<comment type="caution">
    <text evidence="1">The sequence shown here is derived from an EMBL/GenBank/DDBJ whole genome shotgun (WGS) entry which is preliminary data.</text>
</comment>
<name>A0ACB9M067_BAUVA</name>
<evidence type="ECO:0000313" key="2">
    <source>
        <dbReference type="Proteomes" id="UP000828941"/>
    </source>
</evidence>
<dbReference type="EMBL" id="CM039435">
    <property type="protein sequence ID" value="KAI4317318.1"/>
    <property type="molecule type" value="Genomic_DNA"/>
</dbReference>
<evidence type="ECO:0000313" key="1">
    <source>
        <dbReference type="EMBL" id="KAI4317318.1"/>
    </source>
</evidence>
<dbReference type="Proteomes" id="UP000828941">
    <property type="component" value="Chromosome 10"/>
</dbReference>
<accession>A0ACB9M067</accession>